<gene>
    <name evidence="2" type="ORF">CONPUDRAFT_156294</name>
</gene>
<feature type="compositionally biased region" description="Polar residues" evidence="1">
    <location>
        <begin position="1"/>
        <end position="10"/>
    </location>
</feature>
<dbReference type="AlphaFoldDB" id="A0A5M3MGC9"/>
<evidence type="ECO:0000313" key="2">
    <source>
        <dbReference type="EMBL" id="EIW78298.1"/>
    </source>
</evidence>
<evidence type="ECO:0000313" key="3">
    <source>
        <dbReference type="Proteomes" id="UP000053558"/>
    </source>
</evidence>
<organism evidence="2 3">
    <name type="scientific">Coniophora puteana (strain RWD-64-598)</name>
    <name type="common">Brown rot fungus</name>
    <dbReference type="NCBI Taxonomy" id="741705"/>
    <lineage>
        <taxon>Eukaryota</taxon>
        <taxon>Fungi</taxon>
        <taxon>Dikarya</taxon>
        <taxon>Basidiomycota</taxon>
        <taxon>Agaricomycotina</taxon>
        <taxon>Agaricomycetes</taxon>
        <taxon>Agaricomycetidae</taxon>
        <taxon>Boletales</taxon>
        <taxon>Coniophorineae</taxon>
        <taxon>Coniophoraceae</taxon>
        <taxon>Coniophora</taxon>
    </lineage>
</organism>
<dbReference type="KEGG" id="cput:CONPUDRAFT_156294"/>
<dbReference type="GeneID" id="19203556"/>
<dbReference type="Proteomes" id="UP000053558">
    <property type="component" value="Unassembled WGS sequence"/>
</dbReference>
<protein>
    <submittedName>
        <fullName evidence="2">Uncharacterized protein</fullName>
    </submittedName>
</protein>
<sequence length="169" mass="18017">MFASQASSTGVYVPVHRRGRSSDSTCSGSDSESYGARSPSPALSATSSTFSAHNFPVYTLSELLALAESPLTKGALDAETLTAMRNAAPSAVLSRRQRKSVEWHTRHPSPSSSDVHNTHHAPPMSSPRSKGVDRSSRRPSHGSASTSSSDDERSGRSTWRRVPAPGRVL</sequence>
<keyword evidence="3" id="KW-1185">Reference proteome</keyword>
<reference evidence="3" key="1">
    <citation type="journal article" date="2012" name="Science">
        <title>The Paleozoic origin of enzymatic lignin decomposition reconstructed from 31 fungal genomes.</title>
        <authorList>
            <person name="Floudas D."/>
            <person name="Binder M."/>
            <person name="Riley R."/>
            <person name="Barry K."/>
            <person name="Blanchette R.A."/>
            <person name="Henrissat B."/>
            <person name="Martinez A.T."/>
            <person name="Otillar R."/>
            <person name="Spatafora J.W."/>
            <person name="Yadav J.S."/>
            <person name="Aerts A."/>
            <person name="Benoit I."/>
            <person name="Boyd A."/>
            <person name="Carlson A."/>
            <person name="Copeland A."/>
            <person name="Coutinho P.M."/>
            <person name="de Vries R.P."/>
            <person name="Ferreira P."/>
            <person name="Findley K."/>
            <person name="Foster B."/>
            <person name="Gaskell J."/>
            <person name="Glotzer D."/>
            <person name="Gorecki P."/>
            <person name="Heitman J."/>
            <person name="Hesse C."/>
            <person name="Hori C."/>
            <person name="Igarashi K."/>
            <person name="Jurgens J.A."/>
            <person name="Kallen N."/>
            <person name="Kersten P."/>
            <person name="Kohler A."/>
            <person name="Kuees U."/>
            <person name="Kumar T.K.A."/>
            <person name="Kuo A."/>
            <person name="LaButti K."/>
            <person name="Larrondo L.F."/>
            <person name="Lindquist E."/>
            <person name="Ling A."/>
            <person name="Lombard V."/>
            <person name="Lucas S."/>
            <person name="Lundell T."/>
            <person name="Martin R."/>
            <person name="McLaughlin D.J."/>
            <person name="Morgenstern I."/>
            <person name="Morin E."/>
            <person name="Murat C."/>
            <person name="Nagy L.G."/>
            <person name="Nolan M."/>
            <person name="Ohm R.A."/>
            <person name="Patyshakuliyeva A."/>
            <person name="Rokas A."/>
            <person name="Ruiz-Duenas F.J."/>
            <person name="Sabat G."/>
            <person name="Salamov A."/>
            <person name="Samejima M."/>
            <person name="Schmutz J."/>
            <person name="Slot J.C."/>
            <person name="St John F."/>
            <person name="Stenlid J."/>
            <person name="Sun H."/>
            <person name="Sun S."/>
            <person name="Syed K."/>
            <person name="Tsang A."/>
            <person name="Wiebenga A."/>
            <person name="Young D."/>
            <person name="Pisabarro A."/>
            <person name="Eastwood D.C."/>
            <person name="Martin F."/>
            <person name="Cullen D."/>
            <person name="Grigoriev I.V."/>
            <person name="Hibbett D.S."/>
        </authorList>
    </citation>
    <scope>NUCLEOTIDE SEQUENCE [LARGE SCALE GENOMIC DNA]</scope>
    <source>
        <strain evidence="3">RWD-64-598 SS2</strain>
    </source>
</reference>
<proteinExistence type="predicted"/>
<accession>A0A5M3MGC9</accession>
<dbReference type="RefSeq" id="XP_007771361.1">
    <property type="nucleotide sequence ID" value="XM_007773171.1"/>
</dbReference>
<name>A0A5M3MGC9_CONPW</name>
<evidence type="ECO:0000256" key="1">
    <source>
        <dbReference type="SAM" id="MobiDB-lite"/>
    </source>
</evidence>
<feature type="region of interest" description="Disordered" evidence="1">
    <location>
        <begin position="1"/>
        <end position="48"/>
    </location>
</feature>
<dbReference type="EMBL" id="JH711582">
    <property type="protein sequence ID" value="EIW78298.1"/>
    <property type="molecule type" value="Genomic_DNA"/>
</dbReference>
<comment type="caution">
    <text evidence="2">The sequence shown here is derived from an EMBL/GenBank/DDBJ whole genome shotgun (WGS) entry which is preliminary data.</text>
</comment>
<feature type="region of interest" description="Disordered" evidence="1">
    <location>
        <begin position="87"/>
        <end position="169"/>
    </location>
</feature>
<feature type="compositionally biased region" description="Low complexity" evidence="1">
    <location>
        <begin position="22"/>
        <end position="48"/>
    </location>
</feature>